<evidence type="ECO:0000259" key="11">
    <source>
        <dbReference type="Pfam" id="PF13609"/>
    </source>
</evidence>
<evidence type="ECO:0000256" key="10">
    <source>
        <dbReference type="ARBA" id="ARBA00023237"/>
    </source>
</evidence>
<comment type="caution">
    <text evidence="12">The sequence shown here is derived from an EMBL/GenBank/DDBJ whole genome shotgun (WGS) entry which is preliminary data.</text>
</comment>
<sequence length="385" mass="41582">MLSLYISYNYSYAMCNEKSKKWLANLCLSIFLVVPAVSDAQSSVTLFGTLDEGIEYLTNANKTSHSAVQSGPAEIYSNSFGLMGSEGLGGDVKAVFRLEGGFNPYNGTSIQGGRLFGRQAWVGIQNSNNRIILGRVYTPLYDVIGYLDPLQGSNVSLWTMDGGMVSRMDNAVRYTRSDGPFHENVQYSFGSASVESTINGTAGSGSRSKEFAASADYTARQLMAGIVYDNIHGPMTSAQYGLGLFVPSAVPAASSGTPQRAERIAAALRYKWDGTSLFAGYRHLRTVAQAGNENSNLYWGGVTEQFTPAWTGTVGAYHQRVAGEDARPTMVALQTQYRLSKSTGVYGNVGKVWNTRLSNMGLDLQTQTLQGAGQFGASIGIFHFF</sequence>
<keyword evidence="6" id="KW-0732">Signal</keyword>
<keyword evidence="8" id="KW-0626">Porin</keyword>
<dbReference type="RefSeq" id="WP_116611366.1">
    <property type="nucleotide sequence ID" value="NZ_QEOB01000007.1"/>
</dbReference>
<dbReference type="EMBL" id="QEOB01000007">
    <property type="protein sequence ID" value="PVX83283.1"/>
    <property type="molecule type" value="Genomic_DNA"/>
</dbReference>
<reference evidence="12 13" key="1">
    <citation type="submission" date="2018-05" db="EMBL/GenBank/DDBJ databases">
        <title>Genomic Encyclopedia of Type Strains, Phase IV (KMG-V): Genome sequencing to study the core and pangenomes of soil and plant-associated prokaryotes.</title>
        <authorList>
            <person name="Whitman W."/>
        </authorList>
    </citation>
    <scope>NUCLEOTIDE SEQUENCE [LARGE SCALE GENOMIC DNA]</scope>
    <source>
        <strain evidence="12 13">SCZa-39</strain>
    </source>
</reference>
<keyword evidence="3" id="KW-0813">Transport</keyword>
<keyword evidence="7" id="KW-0406">Ion transport</keyword>
<evidence type="ECO:0000313" key="13">
    <source>
        <dbReference type="Proteomes" id="UP000245712"/>
    </source>
</evidence>
<feature type="domain" description="Porin" evidence="11">
    <location>
        <begin position="33"/>
        <end position="352"/>
    </location>
</feature>
<protein>
    <submittedName>
        <fullName evidence="12">Porin</fullName>
    </submittedName>
</protein>
<evidence type="ECO:0000256" key="9">
    <source>
        <dbReference type="ARBA" id="ARBA00023136"/>
    </source>
</evidence>
<organism evidence="12 13">
    <name type="scientific">Paraburkholderia unamae</name>
    <dbReference type="NCBI Taxonomy" id="219649"/>
    <lineage>
        <taxon>Bacteria</taxon>
        <taxon>Pseudomonadati</taxon>
        <taxon>Pseudomonadota</taxon>
        <taxon>Betaproteobacteria</taxon>
        <taxon>Burkholderiales</taxon>
        <taxon>Burkholderiaceae</taxon>
        <taxon>Paraburkholderia</taxon>
    </lineage>
</organism>
<dbReference type="GeneID" id="61308579"/>
<name>A0ABX5KM98_9BURK</name>
<comment type="subcellular location">
    <subcellularLocation>
        <location evidence="1">Cell outer membrane</location>
        <topology evidence="1">Multi-pass membrane protein</topology>
    </subcellularLocation>
</comment>
<keyword evidence="4" id="KW-1134">Transmembrane beta strand</keyword>
<dbReference type="InterPro" id="IPR033900">
    <property type="entry name" value="Gram_neg_porin_domain"/>
</dbReference>
<proteinExistence type="predicted"/>
<evidence type="ECO:0000256" key="4">
    <source>
        <dbReference type="ARBA" id="ARBA00022452"/>
    </source>
</evidence>
<keyword evidence="9" id="KW-0472">Membrane</keyword>
<accession>A0ABX5KM98</accession>
<evidence type="ECO:0000256" key="8">
    <source>
        <dbReference type="ARBA" id="ARBA00023114"/>
    </source>
</evidence>
<dbReference type="SUPFAM" id="SSF56935">
    <property type="entry name" value="Porins"/>
    <property type="match status" value="1"/>
</dbReference>
<keyword evidence="5" id="KW-0812">Transmembrane</keyword>
<dbReference type="PANTHER" id="PTHR34501">
    <property type="entry name" value="PROTEIN YDDL-RELATED"/>
    <property type="match status" value="1"/>
</dbReference>
<evidence type="ECO:0000256" key="7">
    <source>
        <dbReference type="ARBA" id="ARBA00023065"/>
    </source>
</evidence>
<evidence type="ECO:0000256" key="2">
    <source>
        <dbReference type="ARBA" id="ARBA00011233"/>
    </source>
</evidence>
<dbReference type="InterPro" id="IPR023614">
    <property type="entry name" value="Porin_dom_sf"/>
</dbReference>
<dbReference type="CDD" id="cd00342">
    <property type="entry name" value="gram_neg_porins"/>
    <property type="match status" value="1"/>
</dbReference>
<gene>
    <name evidence="12" type="ORF">C7402_107189</name>
</gene>
<keyword evidence="10" id="KW-0998">Cell outer membrane</keyword>
<dbReference type="InterPro" id="IPR050298">
    <property type="entry name" value="Gram-neg_bact_OMP"/>
</dbReference>
<evidence type="ECO:0000256" key="3">
    <source>
        <dbReference type="ARBA" id="ARBA00022448"/>
    </source>
</evidence>
<dbReference type="Pfam" id="PF13609">
    <property type="entry name" value="Porin_4"/>
    <property type="match status" value="1"/>
</dbReference>
<dbReference type="Proteomes" id="UP000245712">
    <property type="component" value="Unassembled WGS sequence"/>
</dbReference>
<evidence type="ECO:0000256" key="5">
    <source>
        <dbReference type="ARBA" id="ARBA00022692"/>
    </source>
</evidence>
<keyword evidence="13" id="KW-1185">Reference proteome</keyword>
<evidence type="ECO:0000313" key="12">
    <source>
        <dbReference type="EMBL" id="PVX83283.1"/>
    </source>
</evidence>
<evidence type="ECO:0000256" key="1">
    <source>
        <dbReference type="ARBA" id="ARBA00004571"/>
    </source>
</evidence>
<dbReference type="PANTHER" id="PTHR34501:SF9">
    <property type="entry name" value="MAJOR OUTER MEMBRANE PROTEIN P.IA"/>
    <property type="match status" value="1"/>
</dbReference>
<evidence type="ECO:0000256" key="6">
    <source>
        <dbReference type="ARBA" id="ARBA00022729"/>
    </source>
</evidence>
<dbReference type="Gene3D" id="2.40.160.10">
    <property type="entry name" value="Porin"/>
    <property type="match status" value="1"/>
</dbReference>
<comment type="subunit">
    <text evidence="2">Homotrimer.</text>
</comment>